<evidence type="ECO:0000256" key="3">
    <source>
        <dbReference type="ARBA" id="ARBA00003848"/>
    </source>
</evidence>
<dbReference type="EMBL" id="CP151632">
    <property type="protein sequence ID" value="WZO33713.1"/>
    <property type="molecule type" value="Genomic_DNA"/>
</dbReference>
<proteinExistence type="predicted"/>
<dbReference type="PANTHER" id="PTHR20858">
    <property type="entry name" value="PHOSPHOMETHYLPYRIMIDINE KINASE"/>
    <property type="match status" value="1"/>
</dbReference>
<dbReference type="InterPro" id="IPR013749">
    <property type="entry name" value="PM/HMP-P_kinase-1"/>
</dbReference>
<keyword evidence="8" id="KW-0067">ATP-binding</keyword>
<dbReference type="EC" id="2.7.1.49" evidence="12"/>
<name>A0AAU6S9U5_9MICO</name>
<comment type="pathway">
    <text evidence="4">Cofactor biosynthesis; thiamine diphosphate biosynthesis; 4-amino-2-methyl-5-diphosphomethylpyrimidine from 5-amino-1-(5-phospho-D-ribosyl)imidazole: step 3/3.</text>
</comment>
<keyword evidence="7 12" id="KW-0418">Kinase</keyword>
<dbReference type="EC" id="2.7.4.7" evidence="12"/>
<dbReference type="InterPro" id="IPR016084">
    <property type="entry name" value="Haem_Oase-like_multi-hlx"/>
</dbReference>
<dbReference type="Gene3D" id="3.40.1190.20">
    <property type="match status" value="1"/>
</dbReference>
<dbReference type="FunFam" id="3.40.1190.20:FF:000003">
    <property type="entry name" value="Phosphomethylpyrimidine kinase ThiD"/>
    <property type="match status" value="1"/>
</dbReference>
<keyword evidence="6" id="KW-0547">Nucleotide-binding</keyword>
<reference evidence="12" key="1">
    <citation type="submission" date="2024-04" db="EMBL/GenBank/DDBJ databases">
        <authorList>
            <person name="Roder T."/>
            <person name="Oberhansli S."/>
            <person name="Kreuzer M."/>
        </authorList>
    </citation>
    <scope>NUCLEOTIDE SEQUENCE</scope>
    <source>
        <strain evidence="12">LWS13-1.2</strain>
    </source>
</reference>
<accession>A0AAU6S9U5</accession>
<dbReference type="GO" id="GO:0008972">
    <property type="term" value="F:phosphomethylpyrimidine kinase activity"/>
    <property type="evidence" value="ECO:0007669"/>
    <property type="project" value="UniProtKB-EC"/>
</dbReference>
<evidence type="ECO:0000256" key="7">
    <source>
        <dbReference type="ARBA" id="ARBA00022777"/>
    </source>
</evidence>
<sequence>MSDVSVAQTVTAPHRPQAIPRVLSIAGTDPTGGAGIQADLKSIGALGGYGMAVVTALVAQNTHGVREVHVPPTAFLAAQLDAVSDDVQIDAVKIGMLQSAEIIETVREWLARVRPPVVVLDPVMVATSGDRLLDPAAEDALRTLATAVDLITPNLAELAVLVRRPRATAWEQALDDAWALASATGTAVLLKGGHLDGADCPDAVVAADGAVHEVGGTRVATRNTHGTGCSLSSAMATLRAGGAAWPDALVRAKTWLTGALAHADALGVGGGNGPIDHFHEQRVAAEPTRPEAPRDAPAVRGGAVGSAPAASWAAQVWDAAAAVRADVDALAFVRGLADGSLPRATFLRYLAQDALYLGEYSRVLAKASALAPTSAEQAFWARAAESSIVEERRLHESHLGSPPDAPAPQTLAYTNHLHASARSYGELVAALLPCFWLYTDLGVRLAAWRHDAHPYDDWLAMYGDPAFTAATARAADIADAAAREAGPHERARMSAAFARSMEHELEFFARA</sequence>
<evidence type="ECO:0000313" key="12">
    <source>
        <dbReference type="EMBL" id="WZO33713.1"/>
    </source>
</evidence>
<evidence type="ECO:0000256" key="9">
    <source>
        <dbReference type="ARBA" id="ARBA00022977"/>
    </source>
</evidence>
<dbReference type="RefSeq" id="WP_349428241.1">
    <property type="nucleotide sequence ID" value="NZ_CP151632.1"/>
</dbReference>
<evidence type="ECO:0000256" key="1">
    <source>
        <dbReference type="ARBA" id="ARBA00000151"/>
    </source>
</evidence>
<dbReference type="CDD" id="cd19365">
    <property type="entry name" value="TenA_C-like"/>
    <property type="match status" value="1"/>
</dbReference>
<keyword evidence="9" id="KW-0784">Thiamine biosynthesis</keyword>
<dbReference type="Pfam" id="PF08543">
    <property type="entry name" value="Phos_pyr_kin"/>
    <property type="match status" value="1"/>
</dbReference>
<dbReference type="GO" id="GO:0005524">
    <property type="term" value="F:ATP binding"/>
    <property type="evidence" value="ECO:0007669"/>
    <property type="project" value="UniProtKB-KW"/>
</dbReference>
<evidence type="ECO:0000256" key="8">
    <source>
        <dbReference type="ARBA" id="ARBA00022840"/>
    </source>
</evidence>
<dbReference type="CDD" id="cd01169">
    <property type="entry name" value="HMPP_kinase"/>
    <property type="match status" value="1"/>
</dbReference>
<evidence type="ECO:0000256" key="6">
    <source>
        <dbReference type="ARBA" id="ARBA00022741"/>
    </source>
</evidence>
<dbReference type="PANTHER" id="PTHR20858:SF17">
    <property type="entry name" value="HYDROXYMETHYLPYRIMIDINE_PHOSPHOMETHYLPYRIMIDINE KINASE THI20-RELATED"/>
    <property type="match status" value="1"/>
</dbReference>
<dbReference type="InterPro" id="IPR004305">
    <property type="entry name" value="Thiaminase-2/PQQC"/>
</dbReference>
<dbReference type="GO" id="GO:0008902">
    <property type="term" value="F:hydroxymethylpyrimidine kinase activity"/>
    <property type="evidence" value="ECO:0007669"/>
    <property type="project" value="UniProtKB-EC"/>
</dbReference>
<protein>
    <submittedName>
        <fullName evidence="12">Bifunctional hydroxymethylpyrimidine kinase/phosphomethylpyrimidine kinase</fullName>
        <ecNumber evidence="12">2.7.1.49</ecNumber>
        <ecNumber evidence="12">2.7.4.7</ecNumber>
    </submittedName>
</protein>
<dbReference type="InterPro" id="IPR029056">
    <property type="entry name" value="Ribokinase-like"/>
</dbReference>
<comment type="catalytic activity">
    <reaction evidence="1">
        <text>4-amino-5-hydroxymethyl-2-methylpyrimidine + ATP = 4-amino-2-methyl-5-(phosphooxymethyl)pyrimidine + ADP + H(+)</text>
        <dbReference type="Rhea" id="RHEA:23096"/>
        <dbReference type="ChEBI" id="CHEBI:15378"/>
        <dbReference type="ChEBI" id="CHEBI:16892"/>
        <dbReference type="ChEBI" id="CHEBI:30616"/>
        <dbReference type="ChEBI" id="CHEBI:58354"/>
        <dbReference type="ChEBI" id="CHEBI:456216"/>
        <dbReference type="EC" id="2.7.1.49"/>
    </reaction>
</comment>
<dbReference type="SUPFAM" id="SSF53613">
    <property type="entry name" value="Ribokinase-like"/>
    <property type="match status" value="1"/>
</dbReference>
<dbReference type="NCBIfam" id="TIGR00097">
    <property type="entry name" value="HMP-P_kinase"/>
    <property type="match status" value="1"/>
</dbReference>
<evidence type="ECO:0000256" key="4">
    <source>
        <dbReference type="ARBA" id="ARBA00004769"/>
    </source>
</evidence>
<dbReference type="NCBIfam" id="NF011301">
    <property type="entry name" value="PRK14713.1"/>
    <property type="match status" value="1"/>
</dbReference>
<dbReference type="AlphaFoldDB" id="A0AAU6S9U5"/>
<evidence type="ECO:0000256" key="5">
    <source>
        <dbReference type="ARBA" id="ARBA00022679"/>
    </source>
</evidence>
<dbReference type="SUPFAM" id="SSF48613">
    <property type="entry name" value="Heme oxygenase-like"/>
    <property type="match status" value="1"/>
</dbReference>
<dbReference type="GO" id="GO:0005829">
    <property type="term" value="C:cytosol"/>
    <property type="evidence" value="ECO:0007669"/>
    <property type="project" value="TreeGrafter"/>
</dbReference>
<gene>
    <name evidence="12" type="ORF">MRBLWS13_001345</name>
</gene>
<comment type="function">
    <text evidence="3">Catalyzes the phosphorylation of hydroxymethylpyrimidine phosphate (HMP-P) to HMP-PP, and of HMP to HMP-P.</text>
</comment>
<dbReference type="Pfam" id="PF03070">
    <property type="entry name" value="TENA_THI-4"/>
    <property type="match status" value="1"/>
</dbReference>
<dbReference type="GO" id="GO:0009228">
    <property type="term" value="P:thiamine biosynthetic process"/>
    <property type="evidence" value="ECO:0007669"/>
    <property type="project" value="UniProtKB-KW"/>
</dbReference>
<organism evidence="12">
    <name type="scientific">Microbacterium sp. LWS13-1.2</name>
    <dbReference type="NCBI Taxonomy" id="3135264"/>
    <lineage>
        <taxon>Bacteria</taxon>
        <taxon>Bacillati</taxon>
        <taxon>Actinomycetota</taxon>
        <taxon>Actinomycetes</taxon>
        <taxon>Micrococcales</taxon>
        <taxon>Microbacteriaceae</taxon>
        <taxon>Microbacterium</taxon>
    </lineage>
</organism>
<keyword evidence="5 12" id="KW-0808">Transferase</keyword>
<evidence type="ECO:0000256" key="2">
    <source>
        <dbReference type="ARBA" id="ARBA00000565"/>
    </source>
</evidence>
<comment type="catalytic activity">
    <reaction evidence="2">
        <text>4-amino-2-methyl-5-(phosphooxymethyl)pyrimidine + ATP = 4-amino-2-methyl-5-(diphosphooxymethyl)pyrimidine + ADP</text>
        <dbReference type="Rhea" id="RHEA:19893"/>
        <dbReference type="ChEBI" id="CHEBI:30616"/>
        <dbReference type="ChEBI" id="CHEBI:57841"/>
        <dbReference type="ChEBI" id="CHEBI:58354"/>
        <dbReference type="ChEBI" id="CHEBI:456216"/>
        <dbReference type="EC" id="2.7.4.7"/>
    </reaction>
</comment>
<dbReference type="Gene3D" id="1.20.910.10">
    <property type="entry name" value="Heme oxygenase-like"/>
    <property type="match status" value="1"/>
</dbReference>
<evidence type="ECO:0000259" key="10">
    <source>
        <dbReference type="Pfam" id="PF03070"/>
    </source>
</evidence>
<dbReference type="InterPro" id="IPR004399">
    <property type="entry name" value="HMP/HMP-P_kinase_dom"/>
</dbReference>
<evidence type="ECO:0000259" key="11">
    <source>
        <dbReference type="Pfam" id="PF08543"/>
    </source>
</evidence>
<feature type="domain" description="Thiaminase-2/PQQC" evidence="10">
    <location>
        <begin position="332"/>
        <end position="510"/>
    </location>
</feature>
<feature type="domain" description="Pyridoxamine kinase/Phosphomethylpyrimidine kinase" evidence="11">
    <location>
        <begin position="29"/>
        <end position="275"/>
    </location>
</feature>